<organism evidence="2 3">
    <name type="scientific">Sphingomonas anseongensis</name>
    <dbReference type="NCBI Taxonomy" id="2908207"/>
    <lineage>
        <taxon>Bacteria</taxon>
        <taxon>Pseudomonadati</taxon>
        <taxon>Pseudomonadota</taxon>
        <taxon>Alphaproteobacteria</taxon>
        <taxon>Sphingomonadales</taxon>
        <taxon>Sphingomonadaceae</taxon>
        <taxon>Sphingomonas</taxon>
    </lineage>
</organism>
<protein>
    <submittedName>
        <fullName evidence="2">Uncharacterized protein</fullName>
    </submittedName>
</protein>
<reference evidence="2" key="1">
    <citation type="submission" date="2022-05" db="EMBL/GenBank/DDBJ databases">
        <authorList>
            <person name="Jo J.-H."/>
            <person name="Im W.-T."/>
        </authorList>
    </citation>
    <scope>NUCLEOTIDE SEQUENCE</scope>
    <source>
        <strain evidence="2">RG327</strain>
    </source>
</reference>
<gene>
    <name evidence="2" type="ORF">LZ519_09115</name>
</gene>
<dbReference type="Proteomes" id="UP001165343">
    <property type="component" value="Unassembled WGS sequence"/>
</dbReference>
<dbReference type="RefSeq" id="WP_249868364.1">
    <property type="nucleotide sequence ID" value="NZ_JAMGBC010000001.1"/>
</dbReference>
<dbReference type="EMBL" id="JAMGBC010000001">
    <property type="protein sequence ID" value="MCL6679468.1"/>
    <property type="molecule type" value="Genomic_DNA"/>
</dbReference>
<evidence type="ECO:0000313" key="2">
    <source>
        <dbReference type="EMBL" id="MCL6679468.1"/>
    </source>
</evidence>
<evidence type="ECO:0000256" key="1">
    <source>
        <dbReference type="SAM" id="SignalP"/>
    </source>
</evidence>
<comment type="caution">
    <text evidence="2">The sequence shown here is derived from an EMBL/GenBank/DDBJ whole genome shotgun (WGS) entry which is preliminary data.</text>
</comment>
<keyword evidence="1" id="KW-0732">Signal</keyword>
<proteinExistence type="predicted"/>
<accession>A0ABT0RGU9</accession>
<keyword evidence="3" id="KW-1185">Reference proteome</keyword>
<sequence length="146" mass="15731">MGGYRIAVLLAAAAALAGMTADRPATFTFEPQPRWQEDPETEELCRAMEAECAGQLKDGQIDSEFGYAQLYNADGYLVGMRSLKSTGCKPLDEHMLLNERHFVTVFSKDGAPDLDNITVELAPGTNPDSVRVVKTGSTQVSIGCAT</sequence>
<feature type="chain" id="PRO_5045130588" evidence="1">
    <location>
        <begin position="18"/>
        <end position="146"/>
    </location>
</feature>
<feature type="signal peptide" evidence="1">
    <location>
        <begin position="1"/>
        <end position="17"/>
    </location>
</feature>
<name>A0ABT0RGU9_9SPHN</name>
<evidence type="ECO:0000313" key="3">
    <source>
        <dbReference type="Proteomes" id="UP001165343"/>
    </source>
</evidence>